<keyword evidence="5" id="KW-0067">ATP-binding</keyword>
<dbReference type="GO" id="GO:0016887">
    <property type="term" value="F:ATP hydrolysis activity"/>
    <property type="evidence" value="ECO:0007669"/>
    <property type="project" value="InterPro"/>
</dbReference>
<dbReference type="GO" id="GO:0005663">
    <property type="term" value="C:DNA replication factor C complex"/>
    <property type="evidence" value="ECO:0007669"/>
    <property type="project" value="TreeGrafter"/>
</dbReference>
<dbReference type="CDD" id="cd00009">
    <property type="entry name" value="AAA"/>
    <property type="match status" value="1"/>
</dbReference>
<dbReference type="GO" id="GO:0005634">
    <property type="term" value="C:nucleus"/>
    <property type="evidence" value="ECO:0007669"/>
    <property type="project" value="UniProtKB-SubCell"/>
</dbReference>
<dbReference type="GO" id="GO:0000076">
    <property type="term" value="P:DNA replication checkpoint signaling"/>
    <property type="evidence" value="ECO:0007669"/>
    <property type="project" value="UniProtKB-ARBA"/>
</dbReference>
<dbReference type="GO" id="GO:0006271">
    <property type="term" value="P:DNA strand elongation involved in DNA replication"/>
    <property type="evidence" value="ECO:0007669"/>
    <property type="project" value="UniProtKB-ARBA"/>
</dbReference>
<dbReference type="PANTHER" id="PTHR11669:SF20">
    <property type="entry name" value="REPLICATION FACTOR C SUBUNIT 4"/>
    <property type="match status" value="1"/>
</dbReference>
<dbReference type="PANTHER" id="PTHR11669">
    <property type="entry name" value="REPLICATION FACTOR C / DNA POLYMERASE III GAMMA-TAU SUBUNIT"/>
    <property type="match status" value="1"/>
</dbReference>
<keyword evidence="3" id="KW-0235">DNA replication</keyword>
<protein>
    <recommendedName>
        <fullName evidence="8">Replication factor C subunit 2</fullName>
    </recommendedName>
    <alternativeName>
        <fullName evidence="9">Activator 1 41 kDa subunit</fullName>
    </alternativeName>
</protein>
<keyword evidence="4" id="KW-0547">Nucleotide-binding</keyword>
<evidence type="ECO:0000256" key="5">
    <source>
        <dbReference type="ARBA" id="ARBA00022840"/>
    </source>
</evidence>
<dbReference type="Pfam" id="PF21960">
    <property type="entry name" value="RCF1-5-like_lid"/>
    <property type="match status" value="1"/>
</dbReference>
<evidence type="ECO:0000313" key="13">
    <source>
        <dbReference type="Proteomes" id="UP001075354"/>
    </source>
</evidence>
<dbReference type="CDD" id="cd18140">
    <property type="entry name" value="HLD_clamp_RFC"/>
    <property type="match status" value="1"/>
</dbReference>
<dbReference type="InterPro" id="IPR003593">
    <property type="entry name" value="AAA+_ATPase"/>
</dbReference>
<dbReference type="SUPFAM" id="SSF48019">
    <property type="entry name" value="post-AAA+ oligomerization domain-like"/>
    <property type="match status" value="1"/>
</dbReference>
<dbReference type="GO" id="GO:0003689">
    <property type="term" value="F:DNA clamp loader activity"/>
    <property type="evidence" value="ECO:0007669"/>
    <property type="project" value="TreeGrafter"/>
</dbReference>
<evidence type="ECO:0000313" key="12">
    <source>
        <dbReference type="EMBL" id="KAJ1523661.1"/>
    </source>
</evidence>
<dbReference type="Pfam" id="PF00004">
    <property type="entry name" value="AAA"/>
    <property type="match status" value="1"/>
</dbReference>
<evidence type="ECO:0000256" key="2">
    <source>
        <dbReference type="ARBA" id="ARBA00005378"/>
    </source>
</evidence>
<dbReference type="Gene3D" id="1.20.272.10">
    <property type="match status" value="1"/>
</dbReference>
<sequence length="361" mass="40022">MQSFLKTGKLGSGSGAGPSGEKSSAKGQKRGNKPTPWVEKYRPRTVEDVVEQGDVVAVLRQCLSGADLPNLLLYGPPGTGKTSTILAAARQLFGDMFRDRILELNASDERGIQVIRDKVKSFAQLSASGVRPDGKPCPAFKIVILDEADSMTHAAQAALRRTMEKQTRTTRFCLVCNYVSRIIEPLTSRCTKFRFKPLGEEKVVERLELISREENVNIGKEALHTLIEASGGDLRRAITCLQSCARLKGKDSSSAINNDDVVEVMGIVPNRWIDGLMSVCEEFDYYKLTEYLDRFIMEGYSAGQLLEQLHLKILMTDTISDKQKATICDKLAVCSHRLQEGASEYLQMADLCCTIMLCLRQ</sequence>
<evidence type="ECO:0000256" key="7">
    <source>
        <dbReference type="ARBA" id="ARBA00023242"/>
    </source>
</evidence>
<dbReference type="GO" id="GO:0003677">
    <property type="term" value="F:DNA binding"/>
    <property type="evidence" value="ECO:0007669"/>
    <property type="project" value="UniProtKB-KW"/>
</dbReference>
<dbReference type="InterPro" id="IPR003959">
    <property type="entry name" value="ATPase_AAA_core"/>
</dbReference>
<dbReference type="AlphaFoldDB" id="A0AAV7XEB6"/>
<dbReference type="FunFam" id="1.10.8.60:FF:000032">
    <property type="entry name" value="Replication factor C subunit 4"/>
    <property type="match status" value="1"/>
</dbReference>
<evidence type="ECO:0000259" key="11">
    <source>
        <dbReference type="SMART" id="SM00382"/>
    </source>
</evidence>
<evidence type="ECO:0000256" key="3">
    <source>
        <dbReference type="ARBA" id="ARBA00022705"/>
    </source>
</evidence>
<feature type="region of interest" description="Disordered" evidence="10">
    <location>
        <begin position="1"/>
        <end position="40"/>
    </location>
</feature>
<proteinExistence type="inferred from homology"/>
<dbReference type="FunFam" id="1.20.272.10:FF:000011">
    <property type="entry name" value="Replication factor C subunit 2"/>
    <property type="match status" value="1"/>
</dbReference>
<dbReference type="GO" id="GO:0031391">
    <property type="term" value="C:Elg1 RFC-like complex"/>
    <property type="evidence" value="ECO:0007669"/>
    <property type="project" value="UniProtKB-ARBA"/>
</dbReference>
<keyword evidence="7" id="KW-0539">Nucleus</keyword>
<dbReference type="SUPFAM" id="SSF52540">
    <property type="entry name" value="P-loop containing nucleoside triphosphate hydrolases"/>
    <property type="match status" value="1"/>
</dbReference>
<dbReference type="SMART" id="SM00382">
    <property type="entry name" value="AAA"/>
    <property type="match status" value="1"/>
</dbReference>
<comment type="subcellular location">
    <subcellularLocation>
        <location evidence="1">Nucleus</location>
    </subcellularLocation>
</comment>
<dbReference type="GO" id="GO:0005524">
    <property type="term" value="F:ATP binding"/>
    <property type="evidence" value="ECO:0007669"/>
    <property type="project" value="UniProtKB-KW"/>
</dbReference>
<dbReference type="InterPro" id="IPR050238">
    <property type="entry name" value="DNA_Rep/Repair_Clamp_Loader"/>
</dbReference>
<comment type="caution">
    <text evidence="12">The sequence shown here is derived from an EMBL/GenBank/DDBJ whole genome shotgun (WGS) entry which is preliminary data.</text>
</comment>
<keyword evidence="13" id="KW-1185">Reference proteome</keyword>
<dbReference type="EMBL" id="JAPTSV010000010">
    <property type="protein sequence ID" value="KAJ1523661.1"/>
    <property type="molecule type" value="Genomic_DNA"/>
</dbReference>
<feature type="domain" description="AAA+ ATPase" evidence="11">
    <location>
        <begin position="67"/>
        <end position="199"/>
    </location>
</feature>
<dbReference type="InterPro" id="IPR027417">
    <property type="entry name" value="P-loop_NTPase"/>
</dbReference>
<reference evidence="12" key="1">
    <citation type="submission" date="2022-12" db="EMBL/GenBank/DDBJ databases">
        <title>Chromosome-level genome assembly of the bean flower thrips Megalurothrips usitatus.</title>
        <authorList>
            <person name="Ma L."/>
            <person name="Liu Q."/>
            <person name="Li H."/>
            <person name="Cai W."/>
        </authorList>
    </citation>
    <scope>NUCLEOTIDE SEQUENCE</scope>
    <source>
        <strain evidence="12">Cailab_2022a</strain>
    </source>
</reference>
<dbReference type="FunFam" id="3.40.50.300:FF:000237">
    <property type="entry name" value="replication factor C subunit 4"/>
    <property type="match status" value="1"/>
</dbReference>
<keyword evidence="6" id="KW-0238">DNA-binding</keyword>
<dbReference type="Gene3D" id="1.10.8.60">
    <property type="match status" value="1"/>
</dbReference>
<evidence type="ECO:0000256" key="4">
    <source>
        <dbReference type="ARBA" id="ARBA00022741"/>
    </source>
</evidence>
<evidence type="ECO:0000256" key="6">
    <source>
        <dbReference type="ARBA" id="ARBA00023125"/>
    </source>
</evidence>
<gene>
    <name evidence="12" type="ORF">ONE63_001502</name>
</gene>
<dbReference type="Proteomes" id="UP001075354">
    <property type="component" value="Chromosome 10"/>
</dbReference>
<comment type="similarity">
    <text evidence="2">Belongs to the activator 1 small subunits family.</text>
</comment>
<evidence type="ECO:0000256" key="8">
    <source>
        <dbReference type="ARBA" id="ARBA00040745"/>
    </source>
</evidence>
<evidence type="ECO:0000256" key="9">
    <source>
        <dbReference type="ARBA" id="ARBA00075373"/>
    </source>
</evidence>
<name>A0AAV7XEB6_9NEOP</name>
<evidence type="ECO:0000256" key="10">
    <source>
        <dbReference type="SAM" id="MobiDB-lite"/>
    </source>
</evidence>
<dbReference type="Pfam" id="PF08542">
    <property type="entry name" value="Rep_fac_C"/>
    <property type="match status" value="1"/>
</dbReference>
<organism evidence="12 13">
    <name type="scientific">Megalurothrips usitatus</name>
    <name type="common">bean blossom thrips</name>
    <dbReference type="NCBI Taxonomy" id="439358"/>
    <lineage>
        <taxon>Eukaryota</taxon>
        <taxon>Metazoa</taxon>
        <taxon>Ecdysozoa</taxon>
        <taxon>Arthropoda</taxon>
        <taxon>Hexapoda</taxon>
        <taxon>Insecta</taxon>
        <taxon>Pterygota</taxon>
        <taxon>Neoptera</taxon>
        <taxon>Paraneoptera</taxon>
        <taxon>Thysanoptera</taxon>
        <taxon>Terebrantia</taxon>
        <taxon>Thripoidea</taxon>
        <taxon>Thripidae</taxon>
        <taxon>Megalurothrips</taxon>
    </lineage>
</organism>
<dbReference type="Gene3D" id="3.40.50.300">
    <property type="entry name" value="P-loop containing nucleotide triphosphate hydrolases"/>
    <property type="match status" value="1"/>
</dbReference>
<dbReference type="InterPro" id="IPR047854">
    <property type="entry name" value="RFC_lid"/>
</dbReference>
<evidence type="ECO:0000256" key="1">
    <source>
        <dbReference type="ARBA" id="ARBA00004123"/>
    </source>
</evidence>
<dbReference type="InterPro" id="IPR008921">
    <property type="entry name" value="DNA_pol3_clamp-load_cplx_C"/>
</dbReference>
<accession>A0AAV7XEB6</accession>
<dbReference type="NCBIfam" id="NF001679">
    <property type="entry name" value="PRK00440.1"/>
    <property type="match status" value="1"/>
</dbReference>
<dbReference type="GO" id="GO:0006281">
    <property type="term" value="P:DNA repair"/>
    <property type="evidence" value="ECO:0007669"/>
    <property type="project" value="UniProtKB-ARBA"/>
</dbReference>
<dbReference type="InterPro" id="IPR013748">
    <property type="entry name" value="Rep_factorC_C"/>
</dbReference>